<keyword evidence="5" id="KW-1185">Reference proteome</keyword>
<dbReference type="AlphaFoldDB" id="A0A8H4JRE2"/>
<dbReference type="Pfam" id="PF01709">
    <property type="entry name" value="Transcrip_reg"/>
    <property type="match status" value="1"/>
</dbReference>
<evidence type="ECO:0000256" key="1">
    <source>
        <dbReference type="ARBA" id="ARBA00008724"/>
    </source>
</evidence>
<feature type="domain" description="TACO1/YebC-like second and third" evidence="2">
    <location>
        <begin position="149"/>
        <end position="308"/>
    </location>
</feature>
<dbReference type="Pfam" id="PF20772">
    <property type="entry name" value="TACO1_YebC_N"/>
    <property type="match status" value="1"/>
</dbReference>
<dbReference type="GO" id="GO:0005739">
    <property type="term" value="C:mitochondrion"/>
    <property type="evidence" value="ECO:0007669"/>
    <property type="project" value="TreeGrafter"/>
</dbReference>
<reference evidence="4 5" key="1">
    <citation type="submission" date="2020-01" db="EMBL/GenBank/DDBJ databases">
        <title>Identification and distribution of gene clusters putatively required for synthesis of sphingolipid metabolism inhibitors in phylogenetically diverse species of the filamentous fungus Fusarium.</title>
        <authorList>
            <person name="Kim H.-S."/>
            <person name="Busman M."/>
            <person name="Brown D.W."/>
            <person name="Divon H."/>
            <person name="Uhlig S."/>
            <person name="Proctor R.H."/>
        </authorList>
    </citation>
    <scope>NUCLEOTIDE SEQUENCE [LARGE SCALE GENOMIC DNA]</scope>
    <source>
        <strain evidence="4 5">NRRL 13308</strain>
    </source>
</reference>
<dbReference type="InterPro" id="IPR049083">
    <property type="entry name" value="TACO1_YebC_N"/>
</dbReference>
<dbReference type="EMBL" id="JAADJF010000168">
    <property type="protein sequence ID" value="KAF4435703.1"/>
    <property type="molecule type" value="Genomic_DNA"/>
</dbReference>
<dbReference type="InterPro" id="IPR029072">
    <property type="entry name" value="YebC-like"/>
</dbReference>
<evidence type="ECO:0000259" key="3">
    <source>
        <dbReference type="Pfam" id="PF20772"/>
    </source>
</evidence>
<accession>A0A8H4JRE2</accession>
<protein>
    <submittedName>
        <fullName evidence="4">YfcA</fullName>
    </submittedName>
</protein>
<dbReference type="PANTHER" id="PTHR12532">
    <property type="entry name" value="TRANSLATIONAL ACTIVATOR OF CYTOCHROME C OXIDASE 1"/>
    <property type="match status" value="1"/>
</dbReference>
<dbReference type="InterPro" id="IPR048300">
    <property type="entry name" value="TACO1_YebC-like_2nd/3rd_dom"/>
</dbReference>
<organism evidence="4 5">
    <name type="scientific">Fusarium acutatum</name>
    <dbReference type="NCBI Taxonomy" id="78861"/>
    <lineage>
        <taxon>Eukaryota</taxon>
        <taxon>Fungi</taxon>
        <taxon>Dikarya</taxon>
        <taxon>Ascomycota</taxon>
        <taxon>Pezizomycotina</taxon>
        <taxon>Sordariomycetes</taxon>
        <taxon>Hypocreomycetidae</taxon>
        <taxon>Hypocreales</taxon>
        <taxon>Nectriaceae</taxon>
        <taxon>Fusarium</taxon>
        <taxon>Fusarium fujikuroi species complex</taxon>
    </lineage>
</organism>
<dbReference type="Proteomes" id="UP000536711">
    <property type="component" value="Unassembled WGS sequence"/>
</dbReference>
<comment type="similarity">
    <text evidence="1">Belongs to the TACO1 family.</text>
</comment>
<dbReference type="PANTHER" id="PTHR12532:SF0">
    <property type="entry name" value="TRANSLATIONAL ACTIVATOR OF CYTOCHROME C OXIDASE 1"/>
    <property type="match status" value="1"/>
</dbReference>
<comment type="caution">
    <text evidence="4">The sequence shown here is derived from an EMBL/GenBank/DDBJ whole genome shotgun (WGS) entry which is preliminary data.</text>
</comment>
<sequence>MPVEDSDEKSRNPNISLLTSSETRVTPSLIMATRKCLSPLIKTPKSIANPICHQCQRSFVTTPAQLAGHNKWSKTKHIKAVTDKKKMTERSNFTKTIAMYSRMYGDDVKFNPQLATAINAATKASIPKNLIEGAIARGQGRSATGAQLESMSLEVLMPPDIAMVIDAETDNKTRTLHDLRLVVKKAGGVVGSTTFYFTRRGRAVFKAKECGPSLSDVLDEAIEHEGLEDVEELPEGDFLAWTQPNTLTAITEALSKKFEFEILDADIVWAPNEDTKVSIDTTEQADALDMLFNGLKEYPEVRAIYANVRQGAVGDEEWDKVERNLDV</sequence>
<dbReference type="InterPro" id="IPR002876">
    <property type="entry name" value="Transcrip_reg_TACO1-like"/>
</dbReference>
<evidence type="ECO:0000313" key="4">
    <source>
        <dbReference type="EMBL" id="KAF4435703.1"/>
    </source>
</evidence>
<dbReference type="InterPro" id="IPR026564">
    <property type="entry name" value="Transcrip_reg_TACO1-like_dom3"/>
</dbReference>
<name>A0A8H4JRE2_9HYPO</name>
<dbReference type="OrthoDB" id="2017544at2759"/>
<feature type="domain" description="TACO1/YebC-like N-terminal" evidence="3">
    <location>
        <begin position="70"/>
        <end position="140"/>
    </location>
</feature>
<dbReference type="SUPFAM" id="SSF75625">
    <property type="entry name" value="YebC-like"/>
    <property type="match status" value="1"/>
</dbReference>
<proteinExistence type="inferred from homology"/>
<dbReference type="Gene3D" id="3.30.70.980">
    <property type="match status" value="2"/>
</dbReference>
<evidence type="ECO:0000259" key="2">
    <source>
        <dbReference type="Pfam" id="PF01709"/>
    </source>
</evidence>
<gene>
    <name evidence="4" type="ORF">FACUT_7009</name>
</gene>
<dbReference type="Gene3D" id="1.10.10.200">
    <property type="match status" value="1"/>
</dbReference>
<dbReference type="InterPro" id="IPR017856">
    <property type="entry name" value="Integrase-like_N"/>
</dbReference>
<evidence type="ECO:0000313" key="5">
    <source>
        <dbReference type="Proteomes" id="UP000536711"/>
    </source>
</evidence>